<evidence type="ECO:0000256" key="1">
    <source>
        <dbReference type="ARBA" id="ARBA00004127"/>
    </source>
</evidence>
<evidence type="ECO:0000313" key="15">
    <source>
        <dbReference type="Proteomes" id="UP000075243"/>
    </source>
</evidence>
<evidence type="ECO:0000256" key="12">
    <source>
        <dbReference type="ARBA" id="ARBA00045588"/>
    </source>
</evidence>
<evidence type="ECO:0000256" key="7">
    <source>
        <dbReference type="ARBA" id="ARBA00022847"/>
    </source>
</evidence>
<dbReference type="Proteomes" id="UP000075243">
    <property type="component" value="Chromosome 2"/>
</dbReference>
<proteinExistence type="inferred from homology"/>
<keyword evidence="4" id="KW-0813">Transport</keyword>
<comment type="function">
    <text evidence="12">Carrier protein involved in proton-driven auxin influx. Mediates the formation of auxin gradient from developing leaves (site of auxin biosynthesis) to tips by contributing to the loading of auxin in vascular tissues and facilitating acropetal (base to tip) auxin transport within inner tissues of the root apex, and basipetal (tip to base) auxin transport within outer tissues of the root apex. May be involved in lateral roots and nodules formation.</text>
</comment>
<name>A0A151U7I0_CAJCA</name>
<dbReference type="GO" id="GO:0012505">
    <property type="term" value="C:endomembrane system"/>
    <property type="evidence" value="ECO:0007669"/>
    <property type="project" value="UniProtKB-SubCell"/>
</dbReference>
<dbReference type="EMBL" id="CM003604">
    <property type="protein sequence ID" value="KYP75247.1"/>
    <property type="molecule type" value="Genomic_DNA"/>
</dbReference>
<sequence length="489" mass="53790">MEFQGARNFSIESPGNDVFSSKYDDDGHVKRTGTWVTASAHIVTAVIGSGVLSLAWAVAQLGWIVGPTILTVFSAITLVTSFMLSDCYRYPDPVHGSRNPRYMEMVKNVLGGIQCQLCGWAQYIILFGTSIGYTITASISMVAIKRSNCFHKHGHEAKCHAANYPFMIIFAVVEILISQIPDFHELSGLSILAAIMSFGYATIGVGLSIAKIAEGGNHATSLTGVIVGEDVTSQQKLWNTFQAIGNIAFAYGFSMVIVEIQASYLSYPILYYSTQDTLKSSPPENQAMKKATATGISITTLFYMLCGLLGYEAFGNKAPGNFLTGFGFYEPYWLVDIGNVFIVIHLVGAYQVFSQPIFTLVEGWCAKRWPESNFMAKEYHVRIPLVGTYRVNAFRVIWRTLYVILTSVVAILLPFFNSIVGLLGAVSFWPLTVYFPTEMYLVRAKVPKFSVIWIGVKLLSGFCLIVTLVAAAGSIEGIITDLKTYDPFN</sequence>
<dbReference type="GO" id="GO:0006865">
    <property type="term" value="P:amino acid transport"/>
    <property type="evidence" value="ECO:0007669"/>
    <property type="project" value="UniProtKB-KW"/>
</dbReference>
<evidence type="ECO:0000256" key="4">
    <source>
        <dbReference type="ARBA" id="ARBA00022448"/>
    </source>
</evidence>
<dbReference type="GO" id="GO:0015293">
    <property type="term" value="F:symporter activity"/>
    <property type="evidence" value="ECO:0007669"/>
    <property type="project" value="UniProtKB-KW"/>
</dbReference>
<dbReference type="STRING" id="3821.A0A151U7I0"/>
<dbReference type="AlphaFoldDB" id="A0A151U7I0"/>
<dbReference type="GO" id="GO:0009734">
    <property type="term" value="P:auxin-activated signaling pathway"/>
    <property type="evidence" value="ECO:0007669"/>
    <property type="project" value="UniProtKB-KW"/>
</dbReference>
<keyword evidence="10" id="KW-0472">Membrane</keyword>
<keyword evidence="11" id="KW-0927">Auxin signaling pathway</keyword>
<keyword evidence="15" id="KW-1185">Reference proteome</keyword>
<gene>
    <name evidence="14" type="ORF">KK1_007954</name>
</gene>
<keyword evidence="6" id="KW-0812">Transmembrane</keyword>
<comment type="subcellular location">
    <subcellularLocation>
        <location evidence="2">Cell membrane</location>
    </subcellularLocation>
    <subcellularLocation>
        <location evidence="1">Endomembrane system</location>
        <topology evidence="1">Multi-pass membrane protein</topology>
    </subcellularLocation>
</comment>
<evidence type="ECO:0000259" key="13">
    <source>
        <dbReference type="Pfam" id="PF01490"/>
    </source>
</evidence>
<dbReference type="PANTHER" id="PTHR48017">
    <property type="entry name" value="OS05G0424000 PROTEIN-RELATED"/>
    <property type="match status" value="1"/>
</dbReference>
<dbReference type="GO" id="GO:0005886">
    <property type="term" value="C:plasma membrane"/>
    <property type="evidence" value="ECO:0007669"/>
    <property type="project" value="UniProtKB-SubCell"/>
</dbReference>
<accession>A0A151U7I0</accession>
<keyword evidence="7" id="KW-0769">Symport</keyword>
<reference evidence="14 15" key="1">
    <citation type="journal article" date="2012" name="Nat. Biotechnol.">
        <title>Draft genome sequence of pigeonpea (Cajanus cajan), an orphan legume crop of resource-poor farmers.</title>
        <authorList>
            <person name="Varshney R.K."/>
            <person name="Chen W."/>
            <person name="Li Y."/>
            <person name="Bharti A.K."/>
            <person name="Saxena R.K."/>
            <person name="Schlueter J.A."/>
            <person name="Donoghue M.T."/>
            <person name="Azam S."/>
            <person name="Fan G."/>
            <person name="Whaley A.M."/>
            <person name="Farmer A.D."/>
            <person name="Sheridan J."/>
            <person name="Iwata A."/>
            <person name="Tuteja R."/>
            <person name="Penmetsa R.V."/>
            <person name="Wu W."/>
            <person name="Upadhyaya H.D."/>
            <person name="Yang S.P."/>
            <person name="Shah T."/>
            <person name="Saxena K.B."/>
            <person name="Michael T."/>
            <person name="McCombie W.R."/>
            <person name="Yang B."/>
            <person name="Zhang G."/>
            <person name="Yang H."/>
            <person name="Wang J."/>
            <person name="Spillane C."/>
            <person name="Cook D.R."/>
            <person name="May G.D."/>
            <person name="Xu X."/>
            <person name="Jackson S.A."/>
        </authorList>
    </citation>
    <scope>NUCLEOTIDE SEQUENCE [LARGE SCALE GENOMIC DNA]</scope>
    <source>
        <strain evidence="15">cv. Asha</strain>
    </source>
</reference>
<dbReference type="Gramene" id="C.cajan_07740.t">
    <property type="protein sequence ID" value="C.cajan_07740.t"/>
    <property type="gene ID" value="C.cajan_07740"/>
</dbReference>
<comment type="similarity">
    <text evidence="3">Belongs to the amino acid/polyamine transporter 2 family. Amino acid/auxin permease (AAAP) (TC 2.A.18.1) subfamily.</text>
</comment>
<feature type="domain" description="Amino acid transporter transmembrane" evidence="13">
    <location>
        <begin position="31"/>
        <end position="479"/>
    </location>
</feature>
<protein>
    <submittedName>
        <fullName evidence="14">Amino acid permease 6</fullName>
    </submittedName>
</protein>
<dbReference type="Pfam" id="PF01490">
    <property type="entry name" value="Aa_trans"/>
    <property type="match status" value="1"/>
</dbReference>
<keyword evidence="5" id="KW-1003">Cell membrane</keyword>
<evidence type="ECO:0000256" key="3">
    <source>
        <dbReference type="ARBA" id="ARBA00005590"/>
    </source>
</evidence>
<evidence type="ECO:0000256" key="11">
    <source>
        <dbReference type="ARBA" id="ARBA00023294"/>
    </source>
</evidence>
<evidence type="ECO:0000256" key="6">
    <source>
        <dbReference type="ARBA" id="ARBA00022692"/>
    </source>
</evidence>
<keyword evidence="9" id="KW-1133">Transmembrane helix</keyword>
<evidence type="ECO:0000256" key="10">
    <source>
        <dbReference type="ARBA" id="ARBA00023136"/>
    </source>
</evidence>
<evidence type="ECO:0000256" key="2">
    <source>
        <dbReference type="ARBA" id="ARBA00004236"/>
    </source>
</evidence>
<evidence type="ECO:0000256" key="5">
    <source>
        <dbReference type="ARBA" id="ARBA00022475"/>
    </source>
</evidence>
<organism evidence="14 15">
    <name type="scientific">Cajanus cajan</name>
    <name type="common">Pigeon pea</name>
    <name type="synonym">Cajanus indicus</name>
    <dbReference type="NCBI Taxonomy" id="3821"/>
    <lineage>
        <taxon>Eukaryota</taxon>
        <taxon>Viridiplantae</taxon>
        <taxon>Streptophyta</taxon>
        <taxon>Embryophyta</taxon>
        <taxon>Tracheophyta</taxon>
        <taxon>Spermatophyta</taxon>
        <taxon>Magnoliopsida</taxon>
        <taxon>eudicotyledons</taxon>
        <taxon>Gunneridae</taxon>
        <taxon>Pentapetalae</taxon>
        <taxon>rosids</taxon>
        <taxon>fabids</taxon>
        <taxon>Fabales</taxon>
        <taxon>Fabaceae</taxon>
        <taxon>Papilionoideae</taxon>
        <taxon>50 kb inversion clade</taxon>
        <taxon>NPAAA clade</taxon>
        <taxon>indigoferoid/millettioid clade</taxon>
        <taxon>Phaseoleae</taxon>
        <taxon>Cajanus</taxon>
    </lineage>
</organism>
<evidence type="ECO:0000256" key="8">
    <source>
        <dbReference type="ARBA" id="ARBA00022970"/>
    </source>
</evidence>
<evidence type="ECO:0000256" key="9">
    <source>
        <dbReference type="ARBA" id="ARBA00022989"/>
    </source>
</evidence>
<dbReference type="InterPro" id="IPR013057">
    <property type="entry name" value="AA_transpt_TM"/>
</dbReference>
<keyword evidence="8" id="KW-0029">Amino-acid transport</keyword>
<evidence type="ECO:0000313" key="14">
    <source>
        <dbReference type="EMBL" id="KYP75247.1"/>
    </source>
</evidence>
<dbReference type="OMA" id="IERSGCF"/>